<dbReference type="Proteomes" id="UP000245207">
    <property type="component" value="Unassembled WGS sequence"/>
</dbReference>
<gene>
    <name evidence="1" type="ORF">CTI12_AA501230</name>
</gene>
<accession>A0A2U1LE22</accession>
<proteinExistence type="predicted"/>
<evidence type="ECO:0000313" key="2">
    <source>
        <dbReference type="Proteomes" id="UP000245207"/>
    </source>
</evidence>
<comment type="caution">
    <text evidence="1">The sequence shown here is derived from an EMBL/GenBank/DDBJ whole genome shotgun (WGS) entry which is preliminary data.</text>
</comment>
<organism evidence="1 2">
    <name type="scientific">Artemisia annua</name>
    <name type="common">Sweet wormwood</name>
    <dbReference type="NCBI Taxonomy" id="35608"/>
    <lineage>
        <taxon>Eukaryota</taxon>
        <taxon>Viridiplantae</taxon>
        <taxon>Streptophyta</taxon>
        <taxon>Embryophyta</taxon>
        <taxon>Tracheophyta</taxon>
        <taxon>Spermatophyta</taxon>
        <taxon>Magnoliopsida</taxon>
        <taxon>eudicotyledons</taxon>
        <taxon>Gunneridae</taxon>
        <taxon>Pentapetalae</taxon>
        <taxon>asterids</taxon>
        <taxon>campanulids</taxon>
        <taxon>Asterales</taxon>
        <taxon>Asteraceae</taxon>
        <taxon>Asteroideae</taxon>
        <taxon>Anthemideae</taxon>
        <taxon>Artemisiinae</taxon>
        <taxon>Artemisia</taxon>
    </lineage>
</organism>
<dbReference type="AlphaFoldDB" id="A0A2U1LE22"/>
<dbReference type="EMBL" id="PKPP01009905">
    <property type="protein sequence ID" value="PWA47233.1"/>
    <property type="molecule type" value="Genomic_DNA"/>
</dbReference>
<name>A0A2U1LE22_ARTAN</name>
<reference evidence="1 2" key="1">
    <citation type="journal article" date="2018" name="Mol. Plant">
        <title>The genome of Artemisia annua provides insight into the evolution of Asteraceae family and artemisinin biosynthesis.</title>
        <authorList>
            <person name="Shen Q."/>
            <person name="Zhang L."/>
            <person name="Liao Z."/>
            <person name="Wang S."/>
            <person name="Yan T."/>
            <person name="Shi P."/>
            <person name="Liu M."/>
            <person name="Fu X."/>
            <person name="Pan Q."/>
            <person name="Wang Y."/>
            <person name="Lv Z."/>
            <person name="Lu X."/>
            <person name="Zhang F."/>
            <person name="Jiang W."/>
            <person name="Ma Y."/>
            <person name="Chen M."/>
            <person name="Hao X."/>
            <person name="Li L."/>
            <person name="Tang Y."/>
            <person name="Lv G."/>
            <person name="Zhou Y."/>
            <person name="Sun X."/>
            <person name="Brodelius P.E."/>
            <person name="Rose J.K.C."/>
            <person name="Tang K."/>
        </authorList>
    </citation>
    <scope>NUCLEOTIDE SEQUENCE [LARGE SCALE GENOMIC DNA]</scope>
    <source>
        <strain evidence="2">cv. Huhao1</strain>
        <tissue evidence="1">Leaf</tissue>
    </source>
</reference>
<keyword evidence="2" id="KW-1185">Reference proteome</keyword>
<evidence type="ECO:0000313" key="1">
    <source>
        <dbReference type="EMBL" id="PWA47233.1"/>
    </source>
</evidence>
<sequence length="81" mass="8549">MAECTTAQGPRIFEASDVTNAGMEKGFLKEGSNGKKGSRMVTFADQVEGVSNEQHKGDVADHVMSDAVANHGNDDEGPQNP</sequence>
<protein>
    <submittedName>
        <fullName evidence="1">Uncharacterized protein</fullName>
    </submittedName>
</protein>